<feature type="transmembrane region" description="Helical" evidence="1">
    <location>
        <begin position="219"/>
        <end position="244"/>
    </location>
</feature>
<sequence length="256" mass="27949">MLNDHSKASIAQIVFYAPALALAVILRHRHGRPRMPWVILSLFCIIRIACGIVVILHENKPRDVGLIVASFILLNAGVFPLIAATIGFLRIVTAMDIKSNSKLRSALIFTRILFLAGAVLLIAGGSLVANYKNQSDMSTGMKLVKAGYVVIVVFIACLLGFQAVFSSRRNVLSPSSLTVLKGILAAMPFIAVRITYLFLSVYHPSDDRWNDLSGAIGPFVVMVLLMEYVVVGIYITTGFLIPVIGKQAERFQQDSS</sequence>
<accession>A0A3A2ZPB2</accession>
<dbReference type="EMBL" id="MVGC01000127">
    <property type="protein sequence ID" value="RJE23297.1"/>
    <property type="molecule type" value="Genomic_DNA"/>
</dbReference>
<keyword evidence="1" id="KW-0472">Membrane</keyword>
<feature type="transmembrane region" description="Helical" evidence="1">
    <location>
        <begin position="37"/>
        <end position="56"/>
    </location>
</feature>
<organism evidence="3 4">
    <name type="scientific">Aspergillus sclerotialis</name>
    <dbReference type="NCBI Taxonomy" id="2070753"/>
    <lineage>
        <taxon>Eukaryota</taxon>
        <taxon>Fungi</taxon>
        <taxon>Dikarya</taxon>
        <taxon>Ascomycota</taxon>
        <taxon>Pezizomycotina</taxon>
        <taxon>Eurotiomycetes</taxon>
        <taxon>Eurotiomycetidae</taxon>
        <taxon>Eurotiales</taxon>
        <taxon>Aspergillaceae</taxon>
        <taxon>Aspergillus</taxon>
        <taxon>Aspergillus subgen. Polypaecilum</taxon>
    </lineage>
</organism>
<feature type="transmembrane region" description="Helical" evidence="1">
    <location>
        <begin position="143"/>
        <end position="165"/>
    </location>
</feature>
<feature type="transmembrane region" description="Helical" evidence="1">
    <location>
        <begin position="6"/>
        <end position="25"/>
    </location>
</feature>
<gene>
    <name evidence="3" type="ORF">PHISCL_04371</name>
</gene>
<dbReference type="Pfam" id="PF24800">
    <property type="entry name" value="DUF7702"/>
    <property type="match status" value="1"/>
</dbReference>
<proteinExistence type="predicted"/>
<evidence type="ECO:0000313" key="3">
    <source>
        <dbReference type="EMBL" id="RJE23297.1"/>
    </source>
</evidence>
<dbReference type="InterPro" id="IPR056119">
    <property type="entry name" value="DUF7702"/>
</dbReference>
<feature type="transmembrane region" description="Helical" evidence="1">
    <location>
        <begin position="68"/>
        <end position="92"/>
    </location>
</feature>
<feature type="transmembrane region" description="Helical" evidence="1">
    <location>
        <begin position="177"/>
        <end position="199"/>
    </location>
</feature>
<evidence type="ECO:0000259" key="2">
    <source>
        <dbReference type="Pfam" id="PF24800"/>
    </source>
</evidence>
<keyword evidence="4" id="KW-1185">Reference proteome</keyword>
<feature type="domain" description="DUF7702" evidence="2">
    <location>
        <begin position="3"/>
        <end position="240"/>
    </location>
</feature>
<feature type="transmembrane region" description="Helical" evidence="1">
    <location>
        <begin position="112"/>
        <end position="131"/>
    </location>
</feature>
<name>A0A3A2ZPB2_9EURO</name>
<comment type="caution">
    <text evidence="3">The sequence shown here is derived from an EMBL/GenBank/DDBJ whole genome shotgun (WGS) entry which is preliminary data.</text>
</comment>
<dbReference type="PANTHER" id="PTHR42109:SF2">
    <property type="entry name" value="INTEGRAL MEMBRANE PROTEIN"/>
    <property type="match status" value="1"/>
</dbReference>
<evidence type="ECO:0000256" key="1">
    <source>
        <dbReference type="SAM" id="Phobius"/>
    </source>
</evidence>
<evidence type="ECO:0000313" key="4">
    <source>
        <dbReference type="Proteomes" id="UP000266188"/>
    </source>
</evidence>
<keyword evidence="1" id="KW-1133">Transmembrane helix</keyword>
<keyword evidence="1" id="KW-0812">Transmembrane</keyword>
<dbReference type="OrthoDB" id="2560628at2759"/>
<protein>
    <recommendedName>
        <fullName evidence="2">DUF7702 domain-containing protein</fullName>
    </recommendedName>
</protein>
<dbReference type="PANTHER" id="PTHR42109">
    <property type="entry name" value="UNPLACED GENOMIC SCAFFOLD UM_SCAF_CONTIG_1.265, WHOLE GENOME SHOTGUN SEQUENCE"/>
    <property type="match status" value="1"/>
</dbReference>
<reference evidence="4" key="1">
    <citation type="submission" date="2017-02" db="EMBL/GenBank/DDBJ databases">
        <authorList>
            <person name="Tafer H."/>
            <person name="Lopandic K."/>
        </authorList>
    </citation>
    <scope>NUCLEOTIDE SEQUENCE [LARGE SCALE GENOMIC DNA]</scope>
    <source>
        <strain evidence="4">CBS 366.77</strain>
    </source>
</reference>
<dbReference type="AlphaFoldDB" id="A0A3A2ZPB2"/>
<dbReference type="Proteomes" id="UP000266188">
    <property type="component" value="Unassembled WGS sequence"/>
</dbReference>